<feature type="domain" description="AAA+ ATPase" evidence="4">
    <location>
        <begin position="27"/>
        <end position="146"/>
    </location>
</feature>
<keyword evidence="2" id="KW-0547">Nucleotide-binding</keyword>
<gene>
    <name evidence="5" type="ORF">ACFQ4L_01925</name>
</gene>
<reference evidence="6" key="1">
    <citation type="journal article" date="2019" name="Int. J. Syst. Evol. Microbiol.">
        <title>The Global Catalogue of Microorganisms (GCM) 10K type strain sequencing project: providing services to taxonomists for standard genome sequencing and annotation.</title>
        <authorList>
            <consortium name="The Broad Institute Genomics Platform"/>
            <consortium name="The Broad Institute Genome Sequencing Center for Infectious Disease"/>
            <person name="Wu L."/>
            <person name="Ma J."/>
        </authorList>
    </citation>
    <scope>NUCLEOTIDE SEQUENCE [LARGE SCALE GENOMIC DNA]</scope>
    <source>
        <strain evidence="6">CCM 8951</strain>
    </source>
</reference>
<dbReference type="EMBL" id="JBHTOF010000020">
    <property type="protein sequence ID" value="MFD1464851.1"/>
    <property type="molecule type" value="Genomic_DNA"/>
</dbReference>
<dbReference type="PANTHER" id="PTHR19211:SF100">
    <property type="entry name" value="RIBOSOME PROTECTION PROTEIN VMLR"/>
    <property type="match status" value="1"/>
</dbReference>
<dbReference type="PANTHER" id="PTHR19211">
    <property type="entry name" value="ATP-BINDING TRANSPORT PROTEIN-RELATED"/>
    <property type="match status" value="1"/>
</dbReference>
<sequence length="195" mass="21498">MELALKNLSVEVDGRQLFHVENSQVSKGNKIGFVAVNGSGKTTLLKLILSSNPAIIKHASIGYLPQQTREIGASGGEKVRLTLAKVLLGDHQLLLLDEPTNFLDIAALAALETFLKDYPGTFVLVSHDQTLIARCTTQTWTIKQGLMTTKMAPSEDDLQAHLRLLEFQKDQLIQDPDADLNAIQKINQQIMALRK</sequence>
<dbReference type="InterPro" id="IPR003439">
    <property type="entry name" value="ABC_transporter-like_ATP-bd"/>
</dbReference>
<dbReference type="Gene3D" id="3.40.50.300">
    <property type="entry name" value="P-loop containing nucleotide triphosphate hydrolases"/>
    <property type="match status" value="2"/>
</dbReference>
<dbReference type="CDD" id="cd03221">
    <property type="entry name" value="ABCF_EF-3"/>
    <property type="match status" value="1"/>
</dbReference>
<evidence type="ECO:0000256" key="1">
    <source>
        <dbReference type="ARBA" id="ARBA00022737"/>
    </source>
</evidence>
<evidence type="ECO:0000313" key="5">
    <source>
        <dbReference type="EMBL" id="MFD1464851.1"/>
    </source>
</evidence>
<keyword evidence="6" id="KW-1185">Reference proteome</keyword>
<dbReference type="RefSeq" id="WP_125576036.1">
    <property type="nucleotide sequence ID" value="NZ_JBHTOF010000020.1"/>
</dbReference>
<keyword evidence="3 5" id="KW-0067">ATP-binding</keyword>
<comment type="caution">
    <text evidence="5">The sequence shown here is derived from an EMBL/GenBank/DDBJ whole genome shotgun (WGS) entry which is preliminary data.</text>
</comment>
<dbReference type="InterPro" id="IPR003593">
    <property type="entry name" value="AAA+_ATPase"/>
</dbReference>
<proteinExistence type="predicted"/>
<dbReference type="Pfam" id="PF00005">
    <property type="entry name" value="ABC_tran"/>
    <property type="match status" value="1"/>
</dbReference>
<name>A0ABW4DM01_9LACO</name>
<protein>
    <submittedName>
        <fullName evidence="5">ATP-binding cassette domain-containing protein</fullName>
    </submittedName>
</protein>
<dbReference type="Proteomes" id="UP001597244">
    <property type="component" value="Unassembled WGS sequence"/>
</dbReference>
<accession>A0ABW4DM01</accession>
<evidence type="ECO:0000256" key="3">
    <source>
        <dbReference type="ARBA" id="ARBA00022840"/>
    </source>
</evidence>
<dbReference type="SMART" id="SM00382">
    <property type="entry name" value="AAA"/>
    <property type="match status" value="1"/>
</dbReference>
<evidence type="ECO:0000259" key="4">
    <source>
        <dbReference type="SMART" id="SM00382"/>
    </source>
</evidence>
<dbReference type="SUPFAM" id="SSF52540">
    <property type="entry name" value="P-loop containing nucleoside triphosphate hydrolases"/>
    <property type="match status" value="1"/>
</dbReference>
<evidence type="ECO:0000256" key="2">
    <source>
        <dbReference type="ARBA" id="ARBA00022741"/>
    </source>
</evidence>
<dbReference type="InterPro" id="IPR050611">
    <property type="entry name" value="ABCF"/>
</dbReference>
<evidence type="ECO:0000313" key="6">
    <source>
        <dbReference type="Proteomes" id="UP001597244"/>
    </source>
</evidence>
<organism evidence="5 6">
    <name type="scientific">Lapidilactobacillus mulanensis</name>
    <dbReference type="NCBI Taxonomy" id="2485999"/>
    <lineage>
        <taxon>Bacteria</taxon>
        <taxon>Bacillati</taxon>
        <taxon>Bacillota</taxon>
        <taxon>Bacilli</taxon>
        <taxon>Lactobacillales</taxon>
        <taxon>Lactobacillaceae</taxon>
        <taxon>Lapidilactobacillus</taxon>
    </lineage>
</organism>
<keyword evidence="1" id="KW-0677">Repeat</keyword>
<dbReference type="GO" id="GO:0005524">
    <property type="term" value="F:ATP binding"/>
    <property type="evidence" value="ECO:0007669"/>
    <property type="project" value="UniProtKB-KW"/>
</dbReference>
<dbReference type="InterPro" id="IPR027417">
    <property type="entry name" value="P-loop_NTPase"/>
</dbReference>